<reference evidence="2" key="2">
    <citation type="submission" date="2021-09" db="EMBL/GenBank/DDBJ databases">
        <authorList>
            <person name="Jia N."/>
            <person name="Wang J."/>
            <person name="Shi W."/>
            <person name="Du L."/>
            <person name="Sun Y."/>
            <person name="Zhan W."/>
            <person name="Jiang J."/>
            <person name="Wang Q."/>
            <person name="Zhang B."/>
            <person name="Ji P."/>
            <person name="Sakyi L.B."/>
            <person name="Cui X."/>
            <person name="Yuan T."/>
            <person name="Jiang B."/>
            <person name="Yang W."/>
            <person name="Lam T.T.-Y."/>
            <person name="Chang Q."/>
            <person name="Ding S."/>
            <person name="Wang X."/>
            <person name="Zhu J."/>
            <person name="Ruan X."/>
            <person name="Zhao L."/>
            <person name="Wei J."/>
            <person name="Que T."/>
            <person name="Du C."/>
            <person name="Cheng J."/>
            <person name="Dai P."/>
            <person name="Han X."/>
            <person name="Huang E."/>
            <person name="Gao Y."/>
            <person name="Liu J."/>
            <person name="Shao H."/>
            <person name="Ye R."/>
            <person name="Li L."/>
            <person name="Wei W."/>
            <person name="Wang X."/>
            <person name="Wang C."/>
            <person name="Huo Q."/>
            <person name="Li W."/>
            <person name="Guo W."/>
            <person name="Chen H."/>
            <person name="Chen S."/>
            <person name="Zhou L."/>
            <person name="Zhou L."/>
            <person name="Ni X."/>
            <person name="Tian J."/>
            <person name="Zhou Y."/>
            <person name="Sheng Y."/>
            <person name="Liu T."/>
            <person name="Pan Y."/>
            <person name="Xia L."/>
            <person name="Li J."/>
            <person name="Zhao F."/>
            <person name="Cao W."/>
        </authorList>
    </citation>
    <scope>NUCLEOTIDE SEQUENCE</scope>
    <source>
        <strain evidence="2">Rmic-2018</strain>
        <tissue evidence="2">Larvae</tissue>
    </source>
</reference>
<keyword evidence="1" id="KW-0677">Repeat</keyword>
<evidence type="ECO:0000256" key="1">
    <source>
        <dbReference type="ARBA" id="ARBA00022737"/>
    </source>
</evidence>
<dbReference type="AlphaFoldDB" id="A0A9J6DHE7"/>
<protein>
    <submittedName>
        <fullName evidence="2">Uncharacterized protein</fullName>
    </submittedName>
</protein>
<dbReference type="InterPro" id="IPR032675">
    <property type="entry name" value="LRR_dom_sf"/>
</dbReference>
<organism evidence="2 3">
    <name type="scientific">Rhipicephalus microplus</name>
    <name type="common">Cattle tick</name>
    <name type="synonym">Boophilus microplus</name>
    <dbReference type="NCBI Taxonomy" id="6941"/>
    <lineage>
        <taxon>Eukaryota</taxon>
        <taxon>Metazoa</taxon>
        <taxon>Ecdysozoa</taxon>
        <taxon>Arthropoda</taxon>
        <taxon>Chelicerata</taxon>
        <taxon>Arachnida</taxon>
        <taxon>Acari</taxon>
        <taxon>Parasitiformes</taxon>
        <taxon>Ixodida</taxon>
        <taxon>Ixodoidea</taxon>
        <taxon>Ixodidae</taxon>
        <taxon>Rhipicephalinae</taxon>
        <taxon>Rhipicephalus</taxon>
        <taxon>Boophilus</taxon>
    </lineage>
</organism>
<accession>A0A9J6DHE7</accession>
<evidence type="ECO:0000313" key="2">
    <source>
        <dbReference type="EMBL" id="KAH8021360.1"/>
    </source>
</evidence>
<dbReference type="Gene3D" id="3.80.10.10">
    <property type="entry name" value="Ribonuclease Inhibitor"/>
    <property type="match status" value="2"/>
</dbReference>
<name>A0A9J6DHE7_RHIMP</name>
<reference evidence="2" key="1">
    <citation type="journal article" date="2020" name="Cell">
        <title>Large-Scale Comparative Analyses of Tick Genomes Elucidate Their Genetic Diversity and Vector Capacities.</title>
        <authorList>
            <consortium name="Tick Genome and Microbiome Consortium (TIGMIC)"/>
            <person name="Jia N."/>
            <person name="Wang J."/>
            <person name="Shi W."/>
            <person name="Du L."/>
            <person name="Sun Y."/>
            <person name="Zhan W."/>
            <person name="Jiang J.F."/>
            <person name="Wang Q."/>
            <person name="Zhang B."/>
            <person name="Ji P."/>
            <person name="Bell-Sakyi L."/>
            <person name="Cui X.M."/>
            <person name="Yuan T.T."/>
            <person name="Jiang B.G."/>
            <person name="Yang W.F."/>
            <person name="Lam T.T."/>
            <person name="Chang Q.C."/>
            <person name="Ding S.J."/>
            <person name="Wang X.J."/>
            <person name="Zhu J.G."/>
            <person name="Ruan X.D."/>
            <person name="Zhao L."/>
            <person name="Wei J.T."/>
            <person name="Ye R.Z."/>
            <person name="Que T.C."/>
            <person name="Du C.H."/>
            <person name="Zhou Y.H."/>
            <person name="Cheng J.X."/>
            <person name="Dai P.F."/>
            <person name="Guo W.B."/>
            <person name="Han X.H."/>
            <person name="Huang E.J."/>
            <person name="Li L.F."/>
            <person name="Wei W."/>
            <person name="Gao Y.C."/>
            <person name="Liu J.Z."/>
            <person name="Shao H.Z."/>
            <person name="Wang X."/>
            <person name="Wang C.C."/>
            <person name="Yang T.C."/>
            <person name="Huo Q.B."/>
            <person name="Li W."/>
            <person name="Chen H.Y."/>
            <person name="Chen S.E."/>
            <person name="Zhou L.G."/>
            <person name="Ni X.B."/>
            <person name="Tian J.H."/>
            <person name="Sheng Y."/>
            <person name="Liu T."/>
            <person name="Pan Y.S."/>
            <person name="Xia L.Y."/>
            <person name="Li J."/>
            <person name="Zhao F."/>
            <person name="Cao W.C."/>
        </authorList>
    </citation>
    <scope>NUCLEOTIDE SEQUENCE</scope>
    <source>
        <strain evidence="2">Rmic-2018</strain>
    </source>
</reference>
<dbReference type="PANTHER" id="PTHR24111:SF0">
    <property type="entry name" value="LEUCINE-RICH REPEAT-CONTAINING PROTEIN"/>
    <property type="match status" value="1"/>
</dbReference>
<dbReference type="SUPFAM" id="SSF52047">
    <property type="entry name" value="RNI-like"/>
    <property type="match status" value="2"/>
</dbReference>
<gene>
    <name evidence="2" type="ORF">HPB51_015507</name>
</gene>
<keyword evidence="3" id="KW-1185">Reference proteome</keyword>
<dbReference type="InterPro" id="IPR052201">
    <property type="entry name" value="LRR-containing_regulator"/>
</dbReference>
<comment type="caution">
    <text evidence="2">The sequence shown here is derived from an EMBL/GenBank/DDBJ whole genome shotgun (WGS) entry which is preliminary data.</text>
</comment>
<evidence type="ECO:0000313" key="3">
    <source>
        <dbReference type="Proteomes" id="UP000821866"/>
    </source>
</evidence>
<dbReference type="Proteomes" id="UP000821866">
    <property type="component" value="Chromosome 7"/>
</dbReference>
<dbReference type="PANTHER" id="PTHR24111">
    <property type="entry name" value="LEUCINE-RICH REPEAT-CONTAINING PROTEIN 34"/>
    <property type="match status" value="1"/>
</dbReference>
<dbReference type="VEuPathDB" id="VectorBase:LOC119162097"/>
<sequence length="685" mass="76672">MLALGGGAADHLVPCTASEKQTCQIVTKLVTWNRLLRGSGLEIQEQPETSDQLHIMNFPFSSTWGSIELRKLPNQAELLEWLLSTHKCIGSVSLDLSLGHDTSTRVLRAISEKKGVKTMKLSSMEASAARTISATLPCLTEIVTLHLTCFPCLLDGFIDPLCRLLQASSSLRCLHLSGTLVQETAVDMFFTAISRGSALKELHLQSLLIKSRARPQALKEYLSSTTALNVLAVTVMNLFMQRAILEGILKNRSIRKLSLHGFLEDEQSVALMSRIIRENLVIRVLHVETARKRGPLVLNPVYGCWVTPLIENNALKEVSLSSSILHPTMWSDFFRALPTKKTLKVVRICLLSLYSNLQWLCAELKCSGCERKVSLGHHQFTGQIDLIDCEAFSGTDLLVNVTDGDKLAILHRLPSYEHIKYISIWIYSDYMHQSLALAEYLRSTRTLHALKLSVIGAVLGEADVQQQWWTIILESLSENKSVTELEVRMFDMSIRDTEDLADLLKRNTSIRCFLLNTESPVNFTDFFRCLSVGIQDNYNLMRVNDHGPLESDALSPWLAVREATMRNSGLVARAARMKEASPLDRYVTAALERVVLHPTLLDEVARVIQVDKAELAVLARGRLGRTQCLDGFMQVVGVVKDRVVCHRVDDGRLQVDDLNEDCWRHVRQYLSTADVKCAAANIDNA</sequence>
<dbReference type="EMBL" id="JABSTU010000009">
    <property type="protein sequence ID" value="KAH8021360.1"/>
    <property type="molecule type" value="Genomic_DNA"/>
</dbReference>
<proteinExistence type="predicted"/>